<keyword evidence="5" id="KW-0547">Nucleotide-binding</keyword>
<feature type="domain" description="3-dehydroquinate synthase C-terminal" evidence="12">
    <location>
        <begin position="168"/>
        <end position="309"/>
    </location>
</feature>
<dbReference type="Gene3D" id="1.20.1090.10">
    <property type="entry name" value="Dehydroquinate synthase-like - alpha domain"/>
    <property type="match status" value="1"/>
</dbReference>
<proteinExistence type="predicted"/>
<evidence type="ECO:0000259" key="12">
    <source>
        <dbReference type="Pfam" id="PF24621"/>
    </source>
</evidence>
<organism evidence="13 14">
    <name type="scientific">Reichenbachiella agariperforans</name>
    <dbReference type="NCBI Taxonomy" id="156994"/>
    <lineage>
        <taxon>Bacteria</taxon>
        <taxon>Pseudomonadati</taxon>
        <taxon>Bacteroidota</taxon>
        <taxon>Cytophagia</taxon>
        <taxon>Cytophagales</taxon>
        <taxon>Reichenbachiellaceae</taxon>
        <taxon>Reichenbachiella</taxon>
    </lineage>
</organism>
<dbReference type="InterPro" id="IPR016037">
    <property type="entry name" value="DHQ_synth_AroB"/>
</dbReference>
<reference evidence="14" key="1">
    <citation type="submission" date="2016-11" db="EMBL/GenBank/DDBJ databases">
        <authorList>
            <person name="Varghese N."/>
            <person name="Submissions S."/>
        </authorList>
    </citation>
    <scope>NUCLEOTIDE SEQUENCE [LARGE SCALE GENOMIC DNA]</scope>
    <source>
        <strain evidence="14">DSM 26134</strain>
    </source>
</reference>
<dbReference type="AlphaFoldDB" id="A0A1M6R1P2"/>
<comment type="cofactor">
    <cofactor evidence="2">
        <name>Co(2+)</name>
        <dbReference type="ChEBI" id="CHEBI:48828"/>
    </cofactor>
</comment>
<dbReference type="GO" id="GO:0000166">
    <property type="term" value="F:nucleotide binding"/>
    <property type="evidence" value="ECO:0007669"/>
    <property type="project" value="UniProtKB-KW"/>
</dbReference>
<evidence type="ECO:0000256" key="5">
    <source>
        <dbReference type="ARBA" id="ARBA00022741"/>
    </source>
</evidence>
<keyword evidence="7" id="KW-0520">NAD</keyword>
<dbReference type="GO" id="GO:0003856">
    <property type="term" value="F:3-dehydroquinate synthase activity"/>
    <property type="evidence" value="ECO:0007669"/>
    <property type="project" value="UniProtKB-UniRule"/>
</dbReference>
<evidence type="ECO:0000256" key="8">
    <source>
        <dbReference type="ARBA" id="ARBA00023239"/>
    </source>
</evidence>
<evidence type="ECO:0000313" key="13">
    <source>
        <dbReference type="EMBL" id="SHK26405.1"/>
    </source>
</evidence>
<evidence type="ECO:0000256" key="3">
    <source>
        <dbReference type="ARBA" id="ARBA00003485"/>
    </source>
</evidence>
<protein>
    <recommendedName>
        <fullName evidence="10">3-dehydroquinate synthase</fullName>
        <ecNumber evidence="10">4.2.3.4</ecNumber>
    </recommendedName>
</protein>
<feature type="domain" description="3-dehydroquinate synthase N-terminal" evidence="11">
    <location>
        <begin position="54"/>
        <end position="166"/>
    </location>
</feature>
<dbReference type="GO" id="GO:0009423">
    <property type="term" value="P:chorismate biosynthetic process"/>
    <property type="evidence" value="ECO:0007669"/>
    <property type="project" value="UniProtKB-UniRule"/>
</dbReference>
<evidence type="ECO:0000256" key="1">
    <source>
        <dbReference type="ARBA" id="ARBA00001911"/>
    </source>
</evidence>
<dbReference type="SUPFAM" id="SSF56796">
    <property type="entry name" value="Dehydroquinate synthase-like"/>
    <property type="match status" value="1"/>
</dbReference>
<dbReference type="EMBL" id="FRAA01000004">
    <property type="protein sequence ID" value="SHK26405.1"/>
    <property type="molecule type" value="Genomic_DNA"/>
</dbReference>
<dbReference type="Proteomes" id="UP000184474">
    <property type="component" value="Unassembled WGS sequence"/>
</dbReference>
<evidence type="ECO:0000313" key="14">
    <source>
        <dbReference type="Proteomes" id="UP000184474"/>
    </source>
</evidence>
<evidence type="ECO:0000256" key="6">
    <source>
        <dbReference type="ARBA" id="ARBA00022833"/>
    </source>
</evidence>
<gene>
    <name evidence="13" type="ORF">SAMN04488028_10410</name>
</gene>
<dbReference type="InterPro" id="IPR030963">
    <property type="entry name" value="DHQ_synth_fam"/>
</dbReference>
<sequence>MENHNTEVTTNIQESITRFLASRKYSKIAVLVDENTEAHCLPKILDALPDHYLITIPSGESNKNLSTCEDIWMALTEAGFDRKGLMINLGGGVIGDMGGFVASTYKRGFEFLNIPTTLLSQVDASVGGKLGVDFHGFKNHIGIFNEPQNVLIYTDFYSTLPKEEVRSGFAEVIKHGLIYDAAYWEQVKTIDPYRHDWTEVVSHSIDIKKKVVTEDPFESGLRKILNFGHTIGHAIESYFLEIPGERLLHGEAIAVGMITEAYLSHKLTGLSKESLEEITDFLIKVYAPKKIDAKLFEEILGLTTQDKKNEGGIVQFSLLKEIGSCTINIPIGIPDMIDSLFYLNERIG</sequence>
<keyword evidence="8" id="KW-0456">Lyase</keyword>
<evidence type="ECO:0000256" key="2">
    <source>
        <dbReference type="ARBA" id="ARBA00001941"/>
    </source>
</evidence>
<dbReference type="Pfam" id="PF24621">
    <property type="entry name" value="DHQS_C"/>
    <property type="match status" value="1"/>
</dbReference>
<dbReference type="Gene3D" id="3.40.50.1970">
    <property type="match status" value="1"/>
</dbReference>
<comment type="function">
    <text evidence="3">Catalyzes the conversion of 3-deoxy-D-arabino-heptulosonate 7-phosphate (DAHP) to dehydroquinate (DHQ).</text>
</comment>
<keyword evidence="4" id="KW-0479">Metal-binding</keyword>
<keyword evidence="6" id="KW-0862">Zinc</keyword>
<keyword evidence="9" id="KW-0170">Cobalt</keyword>
<dbReference type="PANTHER" id="PTHR43622:SF1">
    <property type="entry name" value="3-DEHYDROQUINATE SYNTHASE"/>
    <property type="match status" value="1"/>
</dbReference>
<dbReference type="STRING" id="156994.SAMN04488028_10410"/>
<dbReference type="PANTHER" id="PTHR43622">
    <property type="entry name" value="3-DEHYDROQUINATE SYNTHASE"/>
    <property type="match status" value="1"/>
</dbReference>
<dbReference type="InterPro" id="IPR030960">
    <property type="entry name" value="DHQS/DOIS_N"/>
</dbReference>
<dbReference type="GO" id="GO:0009073">
    <property type="term" value="P:aromatic amino acid family biosynthetic process"/>
    <property type="evidence" value="ECO:0007669"/>
    <property type="project" value="InterPro"/>
</dbReference>
<dbReference type="RefSeq" id="WP_073122590.1">
    <property type="nucleotide sequence ID" value="NZ_FRAA01000004.1"/>
</dbReference>
<evidence type="ECO:0000256" key="4">
    <source>
        <dbReference type="ARBA" id="ARBA00022723"/>
    </source>
</evidence>
<name>A0A1M6R1P2_REIAG</name>
<evidence type="ECO:0000259" key="11">
    <source>
        <dbReference type="Pfam" id="PF01761"/>
    </source>
</evidence>
<evidence type="ECO:0000256" key="7">
    <source>
        <dbReference type="ARBA" id="ARBA00023027"/>
    </source>
</evidence>
<accession>A0A1M6R1P2</accession>
<evidence type="ECO:0000256" key="9">
    <source>
        <dbReference type="ARBA" id="ARBA00023285"/>
    </source>
</evidence>
<dbReference type="CDD" id="cd08195">
    <property type="entry name" value="DHQS"/>
    <property type="match status" value="1"/>
</dbReference>
<dbReference type="Pfam" id="PF01761">
    <property type="entry name" value="DHQ_synthase"/>
    <property type="match status" value="1"/>
</dbReference>
<dbReference type="EC" id="4.2.3.4" evidence="10"/>
<comment type="cofactor">
    <cofactor evidence="1">
        <name>NAD(+)</name>
        <dbReference type="ChEBI" id="CHEBI:57540"/>
    </cofactor>
</comment>
<keyword evidence="14" id="KW-1185">Reference proteome</keyword>
<dbReference type="GO" id="GO:0046872">
    <property type="term" value="F:metal ion binding"/>
    <property type="evidence" value="ECO:0007669"/>
    <property type="project" value="UniProtKB-KW"/>
</dbReference>
<dbReference type="NCBIfam" id="TIGR01357">
    <property type="entry name" value="aroB"/>
    <property type="match status" value="1"/>
</dbReference>
<dbReference type="InterPro" id="IPR050071">
    <property type="entry name" value="Dehydroquinate_synthase"/>
</dbReference>
<evidence type="ECO:0000256" key="10">
    <source>
        <dbReference type="NCBIfam" id="TIGR01357"/>
    </source>
</evidence>
<dbReference type="GO" id="GO:0005737">
    <property type="term" value="C:cytoplasm"/>
    <property type="evidence" value="ECO:0007669"/>
    <property type="project" value="InterPro"/>
</dbReference>
<dbReference type="PIRSF" id="PIRSF001455">
    <property type="entry name" value="DHQ_synth"/>
    <property type="match status" value="1"/>
</dbReference>
<dbReference type="InterPro" id="IPR056179">
    <property type="entry name" value="DHQS_C"/>
</dbReference>